<gene>
    <name evidence="3" type="ORF">BJI67_08655</name>
</gene>
<dbReference type="EMBL" id="CP017448">
    <property type="protein sequence ID" value="AOV17118.1"/>
    <property type="molecule type" value="Genomic_DNA"/>
</dbReference>
<proteinExistence type="predicted"/>
<evidence type="ECO:0000313" key="3">
    <source>
        <dbReference type="EMBL" id="AOV17118.1"/>
    </source>
</evidence>
<dbReference type="SUPFAM" id="SSF74650">
    <property type="entry name" value="Galactose mutarotase-like"/>
    <property type="match status" value="1"/>
</dbReference>
<dbReference type="GO" id="GO:0004553">
    <property type="term" value="F:hydrolase activity, hydrolyzing O-glycosyl compounds"/>
    <property type="evidence" value="ECO:0007669"/>
    <property type="project" value="TreeGrafter"/>
</dbReference>
<dbReference type="InterPro" id="IPR012341">
    <property type="entry name" value="6hp_glycosidase-like_sf"/>
</dbReference>
<dbReference type="CDD" id="cd07430">
    <property type="entry name" value="GH15_N"/>
    <property type="match status" value="1"/>
</dbReference>
<dbReference type="GO" id="GO:0030246">
    <property type="term" value="F:carbohydrate binding"/>
    <property type="evidence" value="ECO:0007669"/>
    <property type="project" value="InterPro"/>
</dbReference>
<reference evidence="3 4" key="1">
    <citation type="submission" date="2016-09" db="EMBL/GenBank/DDBJ databases">
        <title>Acidihalobacter prosperus V6 (DSM14174).</title>
        <authorList>
            <person name="Khaleque H.N."/>
            <person name="Ramsay J.P."/>
            <person name="Murphy R.J.T."/>
            <person name="Kaksonen A.H."/>
            <person name="Boxall N.J."/>
            <person name="Watkin E.L.J."/>
        </authorList>
    </citation>
    <scope>NUCLEOTIDE SEQUENCE [LARGE SCALE GENOMIC DNA]</scope>
    <source>
        <strain evidence="3 4">V6</strain>
    </source>
</reference>
<dbReference type="Pfam" id="PF09137">
    <property type="entry name" value="Glucodextran_N"/>
    <property type="match status" value="1"/>
</dbReference>
<keyword evidence="3" id="KW-0378">Hydrolase</keyword>
<feature type="domain" description="GH15-like" evidence="1">
    <location>
        <begin position="361"/>
        <end position="664"/>
    </location>
</feature>
<dbReference type="SUPFAM" id="SSF48208">
    <property type="entry name" value="Six-hairpin glycosidases"/>
    <property type="match status" value="1"/>
</dbReference>
<evidence type="ECO:0000313" key="4">
    <source>
        <dbReference type="Proteomes" id="UP000095342"/>
    </source>
</evidence>
<evidence type="ECO:0000259" key="1">
    <source>
        <dbReference type="Pfam" id="PF00723"/>
    </source>
</evidence>
<dbReference type="InterPro" id="IPR011013">
    <property type="entry name" value="Gal_mutarotase_sf_dom"/>
</dbReference>
<name>A0A1D8K859_9GAMM</name>
<feature type="domain" description="GH15-like" evidence="1">
    <location>
        <begin position="284"/>
        <end position="345"/>
    </location>
</feature>
<dbReference type="InterPro" id="IPR011613">
    <property type="entry name" value="GH15-like"/>
</dbReference>
<dbReference type="Gene3D" id="1.50.10.10">
    <property type="match status" value="1"/>
</dbReference>
<dbReference type="InterPro" id="IPR015220">
    <property type="entry name" value="Glucodextranase_N"/>
</dbReference>
<dbReference type="PANTHER" id="PTHR31616">
    <property type="entry name" value="TREHALASE"/>
    <property type="match status" value="1"/>
</dbReference>
<feature type="domain" description="Glucodextranase N-terminal" evidence="2">
    <location>
        <begin position="4"/>
        <end position="261"/>
    </location>
</feature>
<dbReference type="KEGG" id="aaeo:BJI67_08655"/>
<sequence>MNEAPDGPGIPATWSPSRKDMVGCALGNPRLWYTLGQGIVNEIYYPRVDIPQVRDLGFIVADDNGFWVELRKRDDYTVEARGPGAPVVTLIHRQERFTLRVGICPDPRRDVLMLDVQLSGDEGLKPYVLLAPRPGGSGDRNEAWCGEYHGRRVLWAAQGPFSLALAARDERGGEGLDRCSAGYVGVNDGWQDFAHHGRSEWAYEHAGPGNVALTAALPRRAVLALGFGSGRRSAATLAFASLTHAYDHVVERCCTQWDAWHKIWEAQFPEVSSLEQNLFELLRTSAMVVKTHEDKTYPGAVVASLSIPWGETREREGGYHLVWPRDLVETAGALLALGAYEDARANLRYLIANQHADGHWTQNQWLGGRAYWEGLQLDETAFPILLAGALEEHHALGDIDPTAMVRRALRFIALHGPVSEEDRWEEDRGLSPFTLAVAIAGLVVGAGYLDGAEREMVLTLADCWNAQIEDWTVARDTLLDREHGIAGHYVRIAPRDVLNDRTALHAPIVVNNRNPQPDLHADQHISPDFLQLVRYGLRRADDPLICDSLKLVDALLRFETPDGPVWYRYNEDGYGEHADGRPFDGTGRGRPWPLLAGERGHYELAAGRDPLPLLRAMAASASTAGMLPEQIWDGETNAEHQLSPFRPTGSAMPLAWAHAEFIKLVAARAQGSPVDRPQPVWERYAGRRPNAHTAFWSPAAPVGRIRPGRKLRLLLPDPCRITWTLNDWHDSTTLTTEAQLLGLYPLDTGWHAEPGTTFRFIIHAGDDSPDSPEYRIVCSDA</sequence>
<dbReference type="AlphaFoldDB" id="A0A1D8K859"/>
<accession>A0A1D8K859</accession>
<dbReference type="Gene3D" id="2.70.98.10">
    <property type="match status" value="1"/>
</dbReference>
<dbReference type="InterPro" id="IPR014718">
    <property type="entry name" value="GH-type_carb-bd"/>
</dbReference>
<dbReference type="Proteomes" id="UP000095342">
    <property type="component" value="Chromosome"/>
</dbReference>
<keyword evidence="4" id="KW-1185">Reference proteome</keyword>
<dbReference type="Pfam" id="PF00723">
    <property type="entry name" value="Glyco_hydro_15"/>
    <property type="match status" value="2"/>
</dbReference>
<protein>
    <submittedName>
        <fullName evidence="3">Glycosyl hydrolase</fullName>
    </submittedName>
</protein>
<evidence type="ECO:0000259" key="2">
    <source>
        <dbReference type="Pfam" id="PF09137"/>
    </source>
</evidence>
<dbReference type="GO" id="GO:0005975">
    <property type="term" value="P:carbohydrate metabolic process"/>
    <property type="evidence" value="ECO:0007669"/>
    <property type="project" value="InterPro"/>
</dbReference>
<dbReference type="GO" id="GO:0016757">
    <property type="term" value="F:glycosyltransferase activity"/>
    <property type="evidence" value="ECO:0007669"/>
    <property type="project" value="UniProtKB-ARBA"/>
</dbReference>
<dbReference type="InterPro" id="IPR008928">
    <property type="entry name" value="6-hairpin_glycosidase_sf"/>
</dbReference>
<dbReference type="PANTHER" id="PTHR31616:SF0">
    <property type="entry name" value="GLUCAN 1,4-ALPHA-GLUCOSIDASE"/>
    <property type="match status" value="1"/>
</dbReference>
<organism evidence="3 4">
    <name type="scientific">Acidihalobacter aeolianus</name>
    <dbReference type="NCBI Taxonomy" id="2792603"/>
    <lineage>
        <taxon>Bacteria</taxon>
        <taxon>Pseudomonadati</taxon>
        <taxon>Pseudomonadota</taxon>
        <taxon>Gammaproteobacteria</taxon>
        <taxon>Chromatiales</taxon>
        <taxon>Ectothiorhodospiraceae</taxon>
        <taxon>Acidihalobacter</taxon>
    </lineage>
</organism>
<dbReference type="RefSeq" id="WP_070072689.1">
    <property type="nucleotide sequence ID" value="NZ_CP017448.1"/>
</dbReference>